<evidence type="ECO:0000256" key="8">
    <source>
        <dbReference type="PROSITE-ProRule" id="PRU01026"/>
    </source>
</evidence>
<dbReference type="InterPro" id="IPR023165">
    <property type="entry name" value="rRNA_Ade_diMease-like_C"/>
</dbReference>
<evidence type="ECO:0000259" key="9">
    <source>
        <dbReference type="SMART" id="SM00650"/>
    </source>
</evidence>
<feature type="binding site" evidence="7 8">
    <location>
        <position position="35"/>
    </location>
    <ligand>
        <name>S-adenosyl-L-methionine</name>
        <dbReference type="ChEBI" id="CHEBI:59789"/>
    </ligand>
</feature>
<dbReference type="KEGG" id="tsph:KIH39_00590"/>
<feature type="binding site" evidence="7 8">
    <location>
        <position position="106"/>
    </location>
    <ligand>
        <name>S-adenosyl-L-methionine</name>
        <dbReference type="ChEBI" id="CHEBI:59789"/>
    </ligand>
</feature>
<sequence>MTPPIPNPRQTQSYIRDLLRSHGLMPKAKLGQNFLVDLNLLEIILTNAELSEKDSVLEVGTGTGSLTARLANLAGAVTSVELDLDFHRLAKESLNWRENVQLIYADILAGKNELRSEVVRRWEEFSIERKCERKKLIANLPYAVATPVIANLLISDIEIERMVVMVQWEMAERLVAVPGTKDYSSLAVLTQSLADVKVIRKLGPGVFWPPPAVDSAIVLIQPNPEKRQRIDSPLKFREFLRNLYTHRRKNLRQAIVGWPTGKLDKQKVDELIASLGMDGSQRAEMLSLNDHYRLYSQFCQVF</sequence>
<evidence type="ECO:0000313" key="10">
    <source>
        <dbReference type="EMBL" id="QVL32448.1"/>
    </source>
</evidence>
<dbReference type="Gene3D" id="3.40.50.150">
    <property type="entry name" value="Vaccinia Virus protein VP39"/>
    <property type="match status" value="1"/>
</dbReference>
<dbReference type="Proteomes" id="UP000676194">
    <property type="component" value="Chromosome"/>
</dbReference>
<proteinExistence type="inferred from homology"/>
<organism evidence="10 11">
    <name type="scientific">Telmatocola sphagniphila</name>
    <dbReference type="NCBI Taxonomy" id="1123043"/>
    <lineage>
        <taxon>Bacteria</taxon>
        <taxon>Pseudomonadati</taxon>
        <taxon>Planctomycetota</taxon>
        <taxon>Planctomycetia</taxon>
        <taxon>Gemmatales</taxon>
        <taxon>Gemmataceae</taxon>
    </lineage>
</organism>
<dbReference type="PROSITE" id="PS01131">
    <property type="entry name" value="RRNA_A_DIMETH"/>
    <property type="match status" value="1"/>
</dbReference>
<dbReference type="RefSeq" id="WP_213497340.1">
    <property type="nucleotide sequence ID" value="NZ_CP074694.1"/>
</dbReference>
<comment type="catalytic activity">
    <reaction evidence="7">
        <text>adenosine(1518)/adenosine(1519) in 16S rRNA + 4 S-adenosyl-L-methionine = N(6)-dimethyladenosine(1518)/N(6)-dimethyladenosine(1519) in 16S rRNA + 4 S-adenosyl-L-homocysteine + 4 H(+)</text>
        <dbReference type="Rhea" id="RHEA:19609"/>
        <dbReference type="Rhea" id="RHEA-COMP:10232"/>
        <dbReference type="Rhea" id="RHEA-COMP:10233"/>
        <dbReference type="ChEBI" id="CHEBI:15378"/>
        <dbReference type="ChEBI" id="CHEBI:57856"/>
        <dbReference type="ChEBI" id="CHEBI:59789"/>
        <dbReference type="ChEBI" id="CHEBI:74411"/>
        <dbReference type="ChEBI" id="CHEBI:74493"/>
        <dbReference type="EC" id="2.1.1.182"/>
    </reaction>
</comment>
<evidence type="ECO:0000256" key="2">
    <source>
        <dbReference type="ARBA" id="ARBA00022552"/>
    </source>
</evidence>
<feature type="binding site" evidence="7 8">
    <location>
        <position position="33"/>
    </location>
    <ligand>
        <name>S-adenosyl-L-methionine</name>
        <dbReference type="ChEBI" id="CHEBI:59789"/>
    </ligand>
</feature>
<dbReference type="InterPro" id="IPR011530">
    <property type="entry name" value="rRNA_adenine_dimethylase"/>
</dbReference>
<evidence type="ECO:0000256" key="3">
    <source>
        <dbReference type="ARBA" id="ARBA00022603"/>
    </source>
</evidence>
<dbReference type="Pfam" id="PF00398">
    <property type="entry name" value="RrnaAD"/>
    <property type="match status" value="1"/>
</dbReference>
<keyword evidence="1 7" id="KW-0963">Cytoplasm</keyword>
<keyword evidence="6 7" id="KW-0694">RNA-binding</keyword>
<dbReference type="SMART" id="SM00650">
    <property type="entry name" value="rADc"/>
    <property type="match status" value="1"/>
</dbReference>
<dbReference type="Gene3D" id="1.10.8.100">
    <property type="entry name" value="Ribosomal RNA adenine dimethylase-like, domain 2"/>
    <property type="match status" value="1"/>
</dbReference>
<comment type="similarity">
    <text evidence="7">Belongs to the class I-like SAM-binding methyltransferase superfamily. rRNA adenine N(6)-methyltransferase family. RsmA subfamily.</text>
</comment>
<dbReference type="GO" id="GO:0052908">
    <property type="term" value="F:16S rRNA (adenine(1518)-N(6)/adenine(1519)-N(6))-dimethyltransferase activity"/>
    <property type="evidence" value="ECO:0007669"/>
    <property type="project" value="UniProtKB-EC"/>
</dbReference>
<dbReference type="InterPro" id="IPR029063">
    <property type="entry name" value="SAM-dependent_MTases_sf"/>
</dbReference>
<comment type="function">
    <text evidence="7">Specifically dimethylates two adjacent adenosines (A1518 and A1519) in the loop of a conserved hairpin near the 3'-end of 16S rRNA in the 30S particle. May play a critical role in biogenesis of 30S subunits.</text>
</comment>
<feature type="binding site" evidence="7 8">
    <location>
        <position position="139"/>
    </location>
    <ligand>
        <name>S-adenosyl-L-methionine</name>
        <dbReference type="ChEBI" id="CHEBI:59789"/>
    </ligand>
</feature>
<dbReference type="CDD" id="cd02440">
    <property type="entry name" value="AdoMet_MTases"/>
    <property type="match status" value="1"/>
</dbReference>
<feature type="binding site" evidence="7 8">
    <location>
        <position position="60"/>
    </location>
    <ligand>
        <name>S-adenosyl-L-methionine</name>
        <dbReference type="ChEBI" id="CHEBI:59789"/>
    </ligand>
</feature>
<evidence type="ECO:0000313" key="11">
    <source>
        <dbReference type="Proteomes" id="UP000676194"/>
    </source>
</evidence>
<dbReference type="InterPro" id="IPR001737">
    <property type="entry name" value="KsgA/Erm"/>
</dbReference>
<feature type="domain" description="Ribosomal RNA adenine methylase transferase N-terminal" evidence="9">
    <location>
        <begin position="40"/>
        <end position="224"/>
    </location>
</feature>
<keyword evidence="11" id="KW-1185">Reference proteome</keyword>
<accession>A0A8E6B8G1</accession>
<keyword evidence="5 7" id="KW-0949">S-adenosyl-L-methionine</keyword>
<dbReference type="PANTHER" id="PTHR11727">
    <property type="entry name" value="DIMETHYLADENOSINE TRANSFERASE"/>
    <property type="match status" value="1"/>
</dbReference>
<dbReference type="GO" id="GO:0003723">
    <property type="term" value="F:RNA binding"/>
    <property type="evidence" value="ECO:0007669"/>
    <property type="project" value="UniProtKB-UniRule"/>
</dbReference>
<dbReference type="GO" id="GO:0005829">
    <property type="term" value="C:cytosol"/>
    <property type="evidence" value="ECO:0007669"/>
    <property type="project" value="TreeGrafter"/>
</dbReference>
<protein>
    <recommendedName>
        <fullName evidence="7">Ribosomal RNA small subunit methyltransferase A</fullName>
        <ecNumber evidence="7">2.1.1.182</ecNumber>
    </recommendedName>
    <alternativeName>
        <fullName evidence="7">16S rRNA (adenine(1518)-N(6)/adenine(1519)-N(6))-dimethyltransferase</fullName>
    </alternativeName>
    <alternativeName>
        <fullName evidence="7">16S rRNA dimethyladenosine transferase</fullName>
    </alternativeName>
    <alternativeName>
        <fullName evidence="7">16S rRNA dimethylase</fullName>
    </alternativeName>
    <alternativeName>
        <fullName evidence="7">S-adenosylmethionine-6-N', N'-adenosyl(rRNA) dimethyltransferase</fullName>
    </alternativeName>
</protein>
<evidence type="ECO:0000256" key="7">
    <source>
        <dbReference type="HAMAP-Rule" id="MF_00607"/>
    </source>
</evidence>
<evidence type="ECO:0000256" key="4">
    <source>
        <dbReference type="ARBA" id="ARBA00022679"/>
    </source>
</evidence>
<dbReference type="PROSITE" id="PS51689">
    <property type="entry name" value="SAM_RNA_A_N6_MT"/>
    <property type="match status" value="1"/>
</dbReference>
<evidence type="ECO:0000256" key="1">
    <source>
        <dbReference type="ARBA" id="ARBA00022490"/>
    </source>
</evidence>
<dbReference type="InterPro" id="IPR020596">
    <property type="entry name" value="rRNA_Ade_Mease_Trfase_CS"/>
</dbReference>
<gene>
    <name evidence="7 10" type="primary">rsmA</name>
    <name evidence="7" type="synonym">ksgA</name>
    <name evidence="10" type="ORF">KIH39_00590</name>
</gene>
<reference evidence="10" key="1">
    <citation type="submission" date="2021-05" db="EMBL/GenBank/DDBJ databases">
        <title>Complete genome sequence of the cellulolytic planctomycete Telmatocola sphagniphila SP2T and characterization of the first cellulase from planctomycetes.</title>
        <authorList>
            <person name="Rakitin A.L."/>
            <person name="Beletsky A.V."/>
            <person name="Naumoff D.G."/>
            <person name="Kulichevskaya I.S."/>
            <person name="Mardanov A.V."/>
            <person name="Ravin N.V."/>
            <person name="Dedysh S.N."/>
        </authorList>
    </citation>
    <scope>NUCLEOTIDE SEQUENCE</scope>
    <source>
        <strain evidence="10">SP2T</strain>
    </source>
</reference>
<keyword evidence="4 7" id="KW-0808">Transferase</keyword>
<evidence type="ECO:0000256" key="5">
    <source>
        <dbReference type="ARBA" id="ARBA00022691"/>
    </source>
</evidence>
<dbReference type="EMBL" id="CP074694">
    <property type="protein sequence ID" value="QVL32448.1"/>
    <property type="molecule type" value="Genomic_DNA"/>
</dbReference>
<dbReference type="InterPro" id="IPR020598">
    <property type="entry name" value="rRNA_Ade_methylase_Trfase_N"/>
</dbReference>
<keyword evidence="2 7" id="KW-0698">rRNA processing</keyword>
<keyword evidence="3 7" id="KW-0489">Methyltransferase</keyword>
<name>A0A8E6B8G1_9BACT</name>
<dbReference type="EC" id="2.1.1.182" evidence="7"/>
<dbReference type="PANTHER" id="PTHR11727:SF7">
    <property type="entry name" value="DIMETHYLADENOSINE TRANSFERASE-RELATED"/>
    <property type="match status" value="1"/>
</dbReference>
<feature type="binding site" evidence="7 8">
    <location>
        <position position="81"/>
    </location>
    <ligand>
        <name>S-adenosyl-L-methionine</name>
        <dbReference type="ChEBI" id="CHEBI:59789"/>
    </ligand>
</feature>
<dbReference type="NCBIfam" id="TIGR00755">
    <property type="entry name" value="ksgA"/>
    <property type="match status" value="1"/>
</dbReference>
<comment type="subcellular location">
    <subcellularLocation>
        <location evidence="7">Cytoplasm</location>
    </subcellularLocation>
</comment>
<dbReference type="AlphaFoldDB" id="A0A8E6B8G1"/>
<dbReference type="HAMAP" id="MF_00607">
    <property type="entry name" value="16SrRNA_methyltr_A"/>
    <property type="match status" value="1"/>
</dbReference>
<dbReference type="SUPFAM" id="SSF53335">
    <property type="entry name" value="S-adenosyl-L-methionine-dependent methyltransferases"/>
    <property type="match status" value="1"/>
</dbReference>
<evidence type="ECO:0000256" key="6">
    <source>
        <dbReference type="ARBA" id="ARBA00022884"/>
    </source>
</evidence>